<name>X0V047_9ZZZZ</name>
<dbReference type="InterPro" id="IPR006342">
    <property type="entry name" value="FkbM_mtfrase"/>
</dbReference>
<gene>
    <name evidence="2" type="ORF">S01H1_37306</name>
</gene>
<dbReference type="EMBL" id="BARS01023432">
    <property type="protein sequence ID" value="GAG11449.1"/>
    <property type="molecule type" value="Genomic_DNA"/>
</dbReference>
<protein>
    <recommendedName>
        <fullName evidence="1">Methyltransferase FkbM domain-containing protein</fullName>
    </recommendedName>
</protein>
<dbReference type="AlphaFoldDB" id="X0V047"/>
<proteinExistence type="predicted"/>
<sequence length="188" mass="21891">MKKVYLDCGGYRGQTLDAFRKAYEDADEYEIHIFEPNTFISRKFFDGVVFHDVAVWTENCTNKMYVNRKKKNASGSSMFKGITSGKLRKDKPITVKCIDFCEWIRANFTEQDYIVLKMNIEGAEYPILKKMIKDGTIWHINVLYVSFHRKEIKLDKKVHDKLVKQLKGIAGLKVIERARTHDLTGSEL</sequence>
<dbReference type="PANTHER" id="PTHR44843">
    <property type="entry name" value="METHYLTRANSFERASE"/>
    <property type="match status" value="1"/>
</dbReference>
<dbReference type="Gene3D" id="3.40.50.150">
    <property type="entry name" value="Vaccinia Virus protein VP39"/>
    <property type="match status" value="1"/>
</dbReference>
<evidence type="ECO:0000259" key="1">
    <source>
        <dbReference type="Pfam" id="PF05050"/>
    </source>
</evidence>
<evidence type="ECO:0000313" key="2">
    <source>
        <dbReference type="EMBL" id="GAG11449.1"/>
    </source>
</evidence>
<organism evidence="2">
    <name type="scientific">marine sediment metagenome</name>
    <dbReference type="NCBI Taxonomy" id="412755"/>
    <lineage>
        <taxon>unclassified sequences</taxon>
        <taxon>metagenomes</taxon>
        <taxon>ecological metagenomes</taxon>
    </lineage>
</organism>
<dbReference type="Pfam" id="PF05050">
    <property type="entry name" value="Methyltransf_21"/>
    <property type="match status" value="1"/>
</dbReference>
<feature type="domain" description="Methyltransferase FkbM" evidence="1">
    <location>
        <begin position="7"/>
        <end position="150"/>
    </location>
</feature>
<accession>X0V047</accession>
<comment type="caution">
    <text evidence="2">The sequence shown here is derived from an EMBL/GenBank/DDBJ whole genome shotgun (WGS) entry which is preliminary data.</text>
</comment>
<dbReference type="PANTHER" id="PTHR44843:SF14">
    <property type="entry name" value="METHYLTRANSFERASE TYPE 11 DOMAIN-CONTAINING PROTEIN"/>
    <property type="match status" value="1"/>
</dbReference>
<reference evidence="2" key="1">
    <citation type="journal article" date="2014" name="Front. Microbiol.">
        <title>High frequency of phylogenetically diverse reductive dehalogenase-homologous genes in deep subseafloor sedimentary metagenomes.</title>
        <authorList>
            <person name="Kawai M."/>
            <person name="Futagami T."/>
            <person name="Toyoda A."/>
            <person name="Takaki Y."/>
            <person name="Nishi S."/>
            <person name="Hori S."/>
            <person name="Arai W."/>
            <person name="Tsubouchi T."/>
            <person name="Morono Y."/>
            <person name="Uchiyama I."/>
            <person name="Ito T."/>
            <person name="Fujiyama A."/>
            <person name="Inagaki F."/>
            <person name="Takami H."/>
        </authorList>
    </citation>
    <scope>NUCLEOTIDE SEQUENCE</scope>
    <source>
        <strain evidence="2">Expedition CK06-06</strain>
    </source>
</reference>
<dbReference type="SUPFAM" id="SSF53335">
    <property type="entry name" value="S-adenosyl-L-methionine-dependent methyltransferases"/>
    <property type="match status" value="1"/>
</dbReference>
<dbReference type="InterPro" id="IPR029063">
    <property type="entry name" value="SAM-dependent_MTases_sf"/>
</dbReference>